<protein>
    <recommendedName>
        <fullName evidence="11">Succinate dehydrogenase cytochrome b560 subunit</fullName>
    </recommendedName>
</protein>
<dbReference type="GO" id="GO:0009055">
    <property type="term" value="F:electron transfer activity"/>
    <property type="evidence" value="ECO:0007669"/>
    <property type="project" value="InterPro"/>
</dbReference>
<dbReference type="InterPro" id="IPR014314">
    <property type="entry name" value="Succ_DH_cytb556"/>
</dbReference>
<comment type="subcellular location">
    <subcellularLocation>
        <location evidence="1">Membrane</location>
    </subcellularLocation>
</comment>
<dbReference type="CDD" id="cd03499">
    <property type="entry name" value="SQR_TypeC_SdhC"/>
    <property type="match status" value="1"/>
</dbReference>
<dbReference type="OrthoDB" id="588261at2759"/>
<keyword evidence="4" id="KW-0479">Metal-binding</keyword>
<sequence length="186" mass="20078">MAARAPLSLLHAGNSSRLFLARSQPSLLQIAASRHQQQRSSSSKVSQISDQDAMNLLNQQRKLRPTSPHFTIYEPQLTWLSSIANRVSGSALSVGLYVFALSYMGLPAAGIPMDSETLVQLAASAPEWSKVSAKALVALPFTFHTFNSCRHLAWDMGYFMELKSSYAAGYAVMGATAVSTVGLALI</sequence>
<evidence type="ECO:0000256" key="7">
    <source>
        <dbReference type="ARBA" id="ARBA00023136"/>
    </source>
</evidence>
<evidence type="ECO:0000256" key="8">
    <source>
        <dbReference type="SAM" id="Phobius"/>
    </source>
</evidence>
<gene>
    <name evidence="9" type="ORF">MELLADRAFT_77220</name>
</gene>
<dbReference type="GO" id="GO:0016020">
    <property type="term" value="C:membrane"/>
    <property type="evidence" value="ECO:0007669"/>
    <property type="project" value="UniProtKB-SubCell"/>
</dbReference>
<dbReference type="VEuPathDB" id="FungiDB:MELLADRAFT_77220"/>
<dbReference type="AlphaFoldDB" id="F4REW7"/>
<dbReference type="GO" id="GO:0005739">
    <property type="term" value="C:mitochondrion"/>
    <property type="evidence" value="ECO:0007669"/>
    <property type="project" value="GOC"/>
</dbReference>
<keyword evidence="6" id="KW-0408">Iron</keyword>
<dbReference type="NCBIfam" id="TIGR02970">
    <property type="entry name" value="succ_dehyd_cytB"/>
    <property type="match status" value="1"/>
</dbReference>
<feature type="transmembrane region" description="Helical" evidence="8">
    <location>
        <begin position="166"/>
        <end position="185"/>
    </location>
</feature>
<dbReference type="KEGG" id="mlr:MELLADRAFT_77220"/>
<accession>F4REW7</accession>
<dbReference type="RefSeq" id="XP_007407539.1">
    <property type="nucleotide sequence ID" value="XM_007407477.1"/>
</dbReference>
<keyword evidence="5 8" id="KW-1133">Transmembrane helix</keyword>
<keyword evidence="2" id="KW-0349">Heme</keyword>
<evidence type="ECO:0000256" key="5">
    <source>
        <dbReference type="ARBA" id="ARBA00022989"/>
    </source>
</evidence>
<dbReference type="Proteomes" id="UP000001072">
    <property type="component" value="Unassembled WGS sequence"/>
</dbReference>
<dbReference type="GeneID" id="18932912"/>
<evidence type="ECO:0000256" key="4">
    <source>
        <dbReference type="ARBA" id="ARBA00022723"/>
    </source>
</evidence>
<evidence type="ECO:0000313" key="9">
    <source>
        <dbReference type="EMBL" id="EGG09179.1"/>
    </source>
</evidence>
<dbReference type="Gene3D" id="1.20.1300.10">
    <property type="entry name" value="Fumarate reductase/succinate dehydrogenase, transmembrane subunit"/>
    <property type="match status" value="1"/>
</dbReference>
<dbReference type="PANTHER" id="PTHR10978">
    <property type="entry name" value="SUCCINATE DEHYDROGENASE CYTOCHROME B560 SUBUNIT"/>
    <property type="match status" value="1"/>
</dbReference>
<dbReference type="Pfam" id="PF01127">
    <property type="entry name" value="Sdh_cyt"/>
    <property type="match status" value="1"/>
</dbReference>
<dbReference type="STRING" id="747676.F4REW7"/>
<reference evidence="10" key="1">
    <citation type="journal article" date="2011" name="Proc. Natl. Acad. Sci. U.S.A.">
        <title>Obligate biotrophy features unraveled by the genomic analysis of rust fungi.</title>
        <authorList>
            <person name="Duplessis S."/>
            <person name="Cuomo C.A."/>
            <person name="Lin Y.-C."/>
            <person name="Aerts A."/>
            <person name="Tisserant E."/>
            <person name="Veneault-Fourrey C."/>
            <person name="Joly D.L."/>
            <person name="Hacquard S."/>
            <person name="Amselem J."/>
            <person name="Cantarel B.L."/>
            <person name="Chiu R."/>
            <person name="Coutinho P.M."/>
            <person name="Feau N."/>
            <person name="Field M."/>
            <person name="Frey P."/>
            <person name="Gelhaye E."/>
            <person name="Goldberg J."/>
            <person name="Grabherr M.G."/>
            <person name="Kodira C.D."/>
            <person name="Kohler A."/>
            <person name="Kuees U."/>
            <person name="Lindquist E.A."/>
            <person name="Lucas S.M."/>
            <person name="Mago R."/>
            <person name="Mauceli E."/>
            <person name="Morin E."/>
            <person name="Murat C."/>
            <person name="Pangilinan J.L."/>
            <person name="Park R."/>
            <person name="Pearson M."/>
            <person name="Quesneville H."/>
            <person name="Rouhier N."/>
            <person name="Sakthikumar S."/>
            <person name="Salamov A.A."/>
            <person name="Schmutz J."/>
            <person name="Selles B."/>
            <person name="Shapiro H."/>
            <person name="Tanguay P."/>
            <person name="Tuskan G.A."/>
            <person name="Henrissat B."/>
            <person name="Van de Peer Y."/>
            <person name="Rouze P."/>
            <person name="Ellis J.G."/>
            <person name="Dodds P.N."/>
            <person name="Schein J.E."/>
            <person name="Zhong S."/>
            <person name="Hamelin R.C."/>
            <person name="Grigoriev I.V."/>
            <person name="Szabo L.J."/>
            <person name="Martin F."/>
        </authorList>
    </citation>
    <scope>NUCLEOTIDE SEQUENCE [LARGE SCALE GENOMIC DNA]</scope>
    <source>
        <strain evidence="10">98AG31 / pathotype 3-4-7</strain>
    </source>
</reference>
<dbReference type="SUPFAM" id="SSF81343">
    <property type="entry name" value="Fumarate reductase respiratory complex transmembrane subunits"/>
    <property type="match status" value="1"/>
</dbReference>
<dbReference type="EMBL" id="GL883098">
    <property type="protein sequence ID" value="EGG09179.1"/>
    <property type="molecule type" value="Genomic_DNA"/>
</dbReference>
<dbReference type="FunCoup" id="F4REW7">
    <property type="interactions" value="190"/>
</dbReference>
<dbReference type="InterPro" id="IPR000701">
    <property type="entry name" value="SuccDH_FuR_B_TM-su"/>
</dbReference>
<name>F4REW7_MELLP</name>
<proteinExistence type="predicted"/>
<evidence type="ECO:0000256" key="3">
    <source>
        <dbReference type="ARBA" id="ARBA00022692"/>
    </source>
</evidence>
<dbReference type="GO" id="GO:0046872">
    <property type="term" value="F:metal ion binding"/>
    <property type="evidence" value="ECO:0007669"/>
    <property type="project" value="UniProtKB-KW"/>
</dbReference>
<keyword evidence="3 8" id="KW-0812">Transmembrane</keyword>
<dbReference type="PANTHER" id="PTHR10978:SF5">
    <property type="entry name" value="SUCCINATE DEHYDROGENASE CYTOCHROME B560 SUBUNIT, MITOCHONDRIAL"/>
    <property type="match status" value="1"/>
</dbReference>
<dbReference type="eggNOG" id="KOG0449">
    <property type="taxonomic scope" value="Eukaryota"/>
</dbReference>
<evidence type="ECO:0000256" key="2">
    <source>
        <dbReference type="ARBA" id="ARBA00022617"/>
    </source>
</evidence>
<dbReference type="HOGENOM" id="CLU_094691_0_0_1"/>
<evidence type="ECO:0000256" key="1">
    <source>
        <dbReference type="ARBA" id="ARBA00004370"/>
    </source>
</evidence>
<dbReference type="InterPro" id="IPR034804">
    <property type="entry name" value="SQR/QFR_C/D"/>
</dbReference>
<keyword evidence="10" id="KW-1185">Reference proteome</keyword>
<feature type="transmembrane region" description="Helical" evidence="8">
    <location>
        <begin position="87"/>
        <end position="106"/>
    </location>
</feature>
<dbReference type="InParanoid" id="F4REW7"/>
<dbReference type="GO" id="GO:0006121">
    <property type="term" value="P:mitochondrial electron transport, succinate to ubiquinone"/>
    <property type="evidence" value="ECO:0007669"/>
    <property type="project" value="TreeGrafter"/>
</dbReference>
<evidence type="ECO:0008006" key="11">
    <source>
        <dbReference type="Google" id="ProtNLM"/>
    </source>
</evidence>
<keyword evidence="7 8" id="KW-0472">Membrane</keyword>
<organism evidence="10">
    <name type="scientific">Melampsora larici-populina (strain 98AG31 / pathotype 3-4-7)</name>
    <name type="common">Poplar leaf rust fungus</name>
    <dbReference type="NCBI Taxonomy" id="747676"/>
    <lineage>
        <taxon>Eukaryota</taxon>
        <taxon>Fungi</taxon>
        <taxon>Dikarya</taxon>
        <taxon>Basidiomycota</taxon>
        <taxon>Pucciniomycotina</taxon>
        <taxon>Pucciniomycetes</taxon>
        <taxon>Pucciniales</taxon>
        <taxon>Melampsoraceae</taxon>
        <taxon>Melampsora</taxon>
    </lineage>
</organism>
<dbReference type="GO" id="GO:0006099">
    <property type="term" value="P:tricarboxylic acid cycle"/>
    <property type="evidence" value="ECO:0007669"/>
    <property type="project" value="InterPro"/>
</dbReference>
<evidence type="ECO:0000256" key="6">
    <source>
        <dbReference type="ARBA" id="ARBA00023004"/>
    </source>
</evidence>
<evidence type="ECO:0000313" key="10">
    <source>
        <dbReference type="Proteomes" id="UP000001072"/>
    </source>
</evidence>